<accession>M0II47</accession>
<evidence type="ECO:0000313" key="2">
    <source>
        <dbReference type="Proteomes" id="UP000011550"/>
    </source>
</evidence>
<dbReference type="AlphaFoldDB" id="M0II47"/>
<gene>
    <name evidence="1" type="ORF">C440_04868</name>
</gene>
<comment type="caution">
    <text evidence="1">The sequence shown here is derived from an EMBL/GenBank/DDBJ whole genome shotgun (WGS) entry which is preliminary data.</text>
</comment>
<keyword evidence="2" id="KW-1185">Reference proteome</keyword>
<protein>
    <submittedName>
        <fullName evidence="1">Uncharacterized protein</fullName>
    </submittedName>
</protein>
<dbReference type="PATRIC" id="fig|662479.7.peg.998"/>
<proteinExistence type="predicted"/>
<organism evidence="1 2">
    <name type="scientific">Haloferax mucosum ATCC BAA-1512</name>
    <dbReference type="NCBI Taxonomy" id="662479"/>
    <lineage>
        <taxon>Archaea</taxon>
        <taxon>Methanobacteriati</taxon>
        <taxon>Methanobacteriota</taxon>
        <taxon>Stenosarchaea group</taxon>
        <taxon>Halobacteria</taxon>
        <taxon>Halobacteriales</taxon>
        <taxon>Haloferacaceae</taxon>
        <taxon>Haloferax</taxon>
    </lineage>
</organism>
<dbReference type="Proteomes" id="UP000011550">
    <property type="component" value="Unassembled WGS sequence"/>
</dbReference>
<evidence type="ECO:0000313" key="1">
    <source>
        <dbReference type="EMBL" id="ELZ96451.1"/>
    </source>
</evidence>
<name>M0II47_9EURY</name>
<dbReference type="OrthoDB" id="350694at2157"/>
<dbReference type="RefSeq" id="WP_008318785.1">
    <property type="nucleotide sequence ID" value="NZ_AOLN01000007.1"/>
</dbReference>
<dbReference type="EMBL" id="AOLN01000007">
    <property type="protein sequence ID" value="ELZ96451.1"/>
    <property type="molecule type" value="Genomic_DNA"/>
</dbReference>
<dbReference type="STRING" id="662479.C440_04868"/>
<reference evidence="1 2" key="1">
    <citation type="journal article" date="2014" name="PLoS Genet.">
        <title>Phylogenetically driven sequencing of extremely halophilic archaea reveals strategies for static and dynamic osmo-response.</title>
        <authorList>
            <person name="Becker E.A."/>
            <person name="Seitzer P.M."/>
            <person name="Tritt A."/>
            <person name="Larsen D."/>
            <person name="Krusor M."/>
            <person name="Yao A.I."/>
            <person name="Wu D."/>
            <person name="Madern D."/>
            <person name="Eisen J.A."/>
            <person name="Darling A.E."/>
            <person name="Facciotti M.T."/>
        </authorList>
    </citation>
    <scope>NUCLEOTIDE SEQUENCE [LARGE SCALE GENOMIC DNA]</scope>
    <source>
        <strain evidence="1 2">ATCC BAA-1512</strain>
    </source>
</reference>
<sequence length="71" mass="8457">MVTINDTCDACENEVEWNIEQDLQHDWCPHCGARHIISVGEREAFTHPEKSFDERRERWKDLEPLDEVMES</sequence>